<dbReference type="Pfam" id="PF11617">
    <property type="entry name" value="Cu-binding_MopE"/>
    <property type="match status" value="2"/>
</dbReference>
<accession>A0A2M8ENF0</accession>
<evidence type="ECO:0000313" key="3">
    <source>
        <dbReference type="EMBL" id="PJC24265.1"/>
    </source>
</evidence>
<reference evidence="4" key="1">
    <citation type="submission" date="2017-09" db="EMBL/GenBank/DDBJ databases">
        <title>Depth-based differentiation of microbial function through sediment-hosted aquifers and enrichment of novel symbionts in the deep terrestrial subsurface.</title>
        <authorList>
            <person name="Probst A.J."/>
            <person name="Ladd B."/>
            <person name="Jarett J.K."/>
            <person name="Geller-Mcgrath D.E."/>
            <person name="Sieber C.M.K."/>
            <person name="Emerson J.B."/>
            <person name="Anantharaman K."/>
            <person name="Thomas B.C."/>
            <person name="Malmstrom R."/>
            <person name="Stieglmeier M."/>
            <person name="Klingl A."/>
            <person name="Woyke T."/>
            <person name="Ryan C.M."/>
            <person name="Banfield J.F."/>
        </authorList>
    </citation>
    <scope>NUCLEOTIDE SEQUENCE [LARGE SCALE GENOMIC DNA]</scope>
</reference>
<keyword evidence="2" id="KW-0732">Signal</keyword>
<dbReference type="PROSITE" id="PS51257">
    <property type="entry name" value="PROKAR_LIPOPROTEIN"/>
    <property type="match status" value="1"/>
</dbReference>
<protein>
    <recommendedName>
        <fullName evidence="5">Regulator of chromosome condensation</fullName>
    </recommendedName>
</protein>
<feature type="chain" id="PRO_5014954654" description="Regulator of chromosome condensation" evidence="2">
    <location>
        <begin position="19"/>
        <end position="328"/>
    </location>
</feature>
<dbReference type="Proteomes" id="UP000230251">
    <property type="component" value="Unassembled WGS sequence"/>
</dbReference>
<organism evidence="3 4">
    <name type="scientific">Candidatus Uhrbacteria bacterium CG_4_9_14_0_2_um_filter_41_50</name>
    <dbReference type="NCBI Taxonomy" id="1975031"/>
    <lineage>
        <taxon>Bacteria</taxon>
        <taxon>Candidatus Uhriibacteriota</taxon>
    </lineage>
</organism>
<feature type="signal peptide" evidence="2">
    <location>
        <begin position="1"/>
        <end position="18"/>
    </location>
</feature>
<dbReference type="AlphaFoldDB" id="A0A2M8ENF0"/>
<feature type="compositionally biased region" description="Acidic residues" evidence="1">
    <location>
        <begin position="126"/>
        <end position="135"/>
    </location>
</feature>
<sequence>MRPTFFLALLGLATITSAGCTIFGDVCTTVGDIESTYGTDLGLDDDTIVCQVAWGDCTCISLSEECDGTMFVGDNAYECIEAWSEGSADDTATSDDTSDTAVDTGGDTSGDTADTATDTGSIPIDADGDGYDDTSDCDDTDASLNLNDADGDGYSTCTGDCDDAESTAYPGAEEVCEDSIDQDCDGADEECSTVRNMCWEGDGTIYSTLEFWVITYDADWNVMDNAYGSGSAAATATDANSICADVNLEEDWNMKVQIEGDEDGDGFGDTWFGTNTLCVADTYGDFDINSIAWGLTPLFYSQGHDPDAAITDACDEGVDTWLLGGYTL</sequence>
<comment type="caution">
    <text evidence="3">The sequence shown here is derived from an EMBL/GenBank/DDBJ whole genome shotgun (WGS) entry which is preliminary data.</text>
</comment>
<feature type="compositionally biased region" description="Low complexity" evidence="1">
    <location>
        <begin position="99"/>
        <end position="121"/>
    </location>
</feature>
<evidence type="ECO:0008006" key="5">
    <source>
        <dbReference type="Google" id="ProtNLM"/>
    </source>
</evidence>
<evidence type="ECO:0000313" key="4">
    <source>
        <dbReference type="Proteomes" id="UP000230251"/>
    </source>
</evidence>
<feature type="region of interest" description="Disordered" evidence="1">
    <location>
        <begin position="87"/>
        <end position="135"/>
    </location>
</feature>
<evidence type="ECO:0000256" key="2">
    <source>
        <dbReference type="SAM" id="SignalP"/>
    </source>
</evidence>
<evidence type="ECO:0000256" key="1">
    <source>
        <dbReference type="SAM" id="MobiDB-lite"/>
    </source>
</evidence>
<name>A0A2M8ENF0_9BACT</name>
<proteinExistence type="predicted"/>
<dbReference type="EMBL" id="PFSI01000053">
    <property type="protein sequence ID" value="PJC24265.1"/>
    <property type="molecule type" value="Genomic_DNA"/>
</dbReference>
<dbReference type="InterPro" id="IPR021655">
    <property type="entry name" value="Put_metal-bd"/>
</dbReference>
<gene>
    <name evidence="3" type="ORF">CO057_03700</name>
</gene>